<dbReference type="EMBL" id="BPLQ01002227">
    <property type="protein sequence ID" value="GIX90149.1"/>
    <property type="molecule type" value="Genomic_DNA"/>
</dbReference>
<comment type="caution">
    <text evidence="2">The sequence shown here is derived from an EMBL/GenBank/DDBJ whole genome shotgun (WGS) entry which is preliminary data.</text>
</comment>
<evidence type="ECO:0000313" key="3">
    <source>
        <dbReference type="Proteomes" id="UP001054837"/>
    </source>
</evidence>
<proteinExistence type="predicted"/>
<sequence length="98" mass="10633">MKYVDRNCRKFYHEHESSSSLAQQHRGGSSLTTAFASSECQVASFTQDVALSALLLRITELVKGWGERGGPPEPTGAIFTPDAPLQDSPRPPTSVNTI</sequence>
<organism evidence="2 3">
    <name type="scientific">Caerostris darwini</name>
    <dbReference type="NCBI Taxonomy" id="1538125"/>
    <lineage>
        <taxon>Eukaryota</taxon>
        <taxon>Metazoa</taxon>
        <taxon>Ecdysozoa</taxon>
        <taxon>Arthropoda</taxon>
        <taxon>Chelicerata</taxon>
        <taxon>Arachnida</taxon>
        <taxon>Araneae</taxon>
        <taxon>Araneomorphae</taxon>
        <taxon>Entelegynae</taxon>
        <taxon>Araneoidea</taxon>
        <taxon>Araneidae</taxon>
        <taxon>Caerostris</taxon>
    </lineage>
</organism>
<accession>A0AAV4P2M8</accession>
<keyword evidence="3" id="KW-1185">Reference proteome</keyword>
<dbReference type="Proteomes" id="UP001054837">
    <property type="component" value="Unassembled WGS sequence"/>
</dbReference>
<name>A0AAV4P2M8_9ARAC</name>
<protein>
    <submittedName>
        <fullName evidence="2">Uncharacterized protein</fullName>
    </submittedName>
</protein>
<gene>
    <name evidence="2" type="ORF">CDAR_559131</name>
</gene>
<feature type="region of interest" description="Disordered" evidence="1">
    <location>
        <begin position="66"/>
        <end position="98"/>
    </location>
</feature>
<evidence type="ECO:0000313" key="2">
    <source>
        <dbReference type="EMBL" id="GIX90149.1"/>
    </source>
</evidence>
<reference evidence="2 3" key="1">
    <citation type="submission" date="2021-06" db="EMBL/GenBank/DDBJ databases">
        <title>Caerostris darwini draft genome.</title>
        <authorList>
            <person name="Kono N."/>
            <person name="Arakawa K."/>
        </authorList>
    </citation>
    <scope>NUCLEOTIDE SEQUENCE [LARGE SCALE GENOMIC DNA]</scope>
</reference>
<dbReference type="AlphaFoldDB" id="A0AAV4P2M8"/>
<evidence type="ECO:0000256" key="1">
    <source>
        <dbReference type="SAM" id="MobiDB-lite"/>
    </source>
</evidence>